<name>A0ABS0XVH6_9HYPH</name>
<dbReference type="EMBL" id="JAELXT010000001">
    <property type="protein sequence ID" value="MBJ6124039.1"/>
    <property type="molecule type" value="Genomic_DNA"/>
</dbReference>
<protein>
    <submittedName>
        <fullName evidence="1">Uncharacterized protein</fullName>
    </submittedName>
</protein>
<dbReference type="Proteomes" id="UP000620670">
    <property type="component" value="Unassembled WGS sequence"/>
</dbReference>
<keyword evidence="2" id="KW-1185">Reference proteome</keyword>
<evidence type="ECO:0000313" key="1">
    <source>
        <dbReference type="EMBL" id="MBJ6124039.1"/>
    </source>
</evidence>
<sequence length="378" mass="41147">MNQCLEVKPRAFNGWALSTLISYDEIHPGILRFAMAAGPLRRQAIFLVLASCLHEGPAGIASRLGSLLPNAGPAGADPRAQIAQVLITRPIRVRDIVPAAFGSVEGLVGVLGRLGTSPLHPATYRTIVNILSQPEHRGRAKILRQIEKVAPSMPAVLLALKPPFVLPNLVEGLRSVEQVADFKTTIDLILRLVPQVTELELAKSLAEVSPEKLDDWAMRWLDKAERFPVSPPIYDNSDFTVLGSAQAMREAAARFNNCLATKIRFCVVGRQAYVEYLPEPAIIEVLSLSPNHWLLTGIYSPNNRPVDGATAHTIHRKLEAAGILSPARVAQAKPYNAVARLLGIRQFDGLELDVLEDDAGPDDLQAILNEVARDLHAA</sequence>
<reference evidence="2" key="1">
    <citation type="submission" date="2020-12" db="EMBL/GenBank/DDBJ databases">
        <title>Hymenobacter sp.</title>
        <authorList>
            <person name="Kim M.K."/>
        </authorList>
    </citation>
    <scope>NUCLEOTIDE SEQUENCE [LARGE SCALE GENOMIC DNA]</scope>
    <source>
        <strain evidence="2">BT325</strain>
    </source>
</reference>
<organism evidence="1 2">
    <name type="scientific">Microvirga splendida</name>
    <dbReference type="NCBI Taxonomy" id="2795727"/>
    <lineage>
        <taxon>Bacteria</taxon>
        <taxon>Pseudomonadati</taxon>
        <taxon>Pseudomonadota</taxon>
        <taxon>Alphaproteobacteria</taxon>
        <taxon>Hyphomicrobiales</taxon>
        <taxon>Methylobacteriaceae</taxon>
        <taxon>Microvirga</taxon>
    </lineage>
</organism>
<gene>
    <name evidence="1" type="ORF">JAO75_01340</name>
</gene>
<proteinExistence type="predicted"/>
<comment type="caution">
    <text evidence="1">The sequence shown here is derived from an EMBL/GenBank/DDBJ whole genome shotgun (WGS) entry which is preliminary data.</text>
</comment>
<accession>A0ABS0XVH6</accession>
<dbReference type="RefSeq" id="WP_199046011.1">
    <property type="nucleotide sequence ID" value="NZ_JAELXT010000001.1"/>
</dbReference>
<evidence type="ECO:0000313" key="2">
    <source>
        <dbReference type="Proteomes" id="UP000620670"/>
    </source>
</evidence>